<feature type="domain" description="Orc1-like AAA ATPase" evidence="5">
    <location>
        <begin position="376"/>
        <end position="526"/>
    </location>
</feature>
<gene>
    <name evidence="8" type="ORF">BaRGS_00028791</name>
</gene>
<feature type="repeat" description="WD" evidence="3">
    <location>
        <begin position="916"/>
        <end position="957"/>
    </location>
</feature>
<dbReference type="InterPro" id="IPR041664">
    <property type="entry name" value="AAA_16"/>
</dbReference>
<organism evidence="8 9">
    <name type="scientific">Batillaria attramentaria</name>
    <dbReference type="NCBI Taxonomy" id="370345"/>
    <lineage>
        <taxon>Eukaryota</taxon>
        <taxon>Metazoa</taxon>
        <taxon>Spiralia</taxon>
        <taxon>Lophotrochozoa</taxon>
        <taxon>Mollusca</taxon>
        <taxon>Gastropoda</taxon>
        <taxon>Caenogastropoda</taxon>
        <taxon>Sorbeoconcha</taxon>
        <taxon>Cerithioidea</taxon>
        <taxon>Batillariidae</taxon>
        <taxon>Batillaria</taxon>
    </lineage>
</organism>
<dbReference type="InterPro" id="IPR057588">
    <property type="entry name" value="NWD1/2-like_WH"/>
</dbReference>
<keyword evidence="9" id="KW-1185">Reference proteome</keyword>
<dbReference type="InterPro" id="IPR015943">
    <property type="entry name" value="WD40/YVTN_repeat-like_dom_sf"/>
</dbReference>
<feature type="domain" description="NWD1/2-like winged helix-turn-helix" evidence="7">
    <location>
        <begin position="623"/>
        <end position="734"/>
    </location>
</feature>
<evidence type="ECO:0000256" key="2">
    <source>
        <dbReference type="ARBA" id="ARBA00022737"/>
    </source>
</evidence>
<dbReference type="Gene3D" id="2.130.10.10">
    <property type="entry name" value="YVTN repeat-like/Quinoprotein amine dehydrogenase"/>
    <property type="match status" value="2"/>
</dbReference>
<keyword evidence="1 3" id="KW-0853">WD repeat</keyword>
<dbReference type="PANTHER" id="PTHR19871:SF14">
    <property type="entry name" value="DUF4062 DOMAIN-CONTAINING PROTEIN"/>
    <property type="match status" value="1"/>
</dbReference>
<evidence type="ECO:0000256" key="4">
    <source>
        <dbReference type="SAM" id="MobiDB-lite"/>
    </source>
</evidence>
<protein>
    <submittedName>
        <fullName evidence="8">Uncharacterized protein</fullName>
    </submittedName>
</protein>
<dbReference type="InterPro" id="IPR025139">
    <property type="entry name" value="DUF4062"/>
</dbReference>
<keyword evidence="2" id="KW-0677">Repeat</keyword>
<evidence type="ECO:0000256" key="1">
    <source>
        <dbReference type="ARBA" id="ARBA00022574"/>
    </source>
</evidence>
<evidence type="ECO:0000256" key="3">
    <source>
        <dbReference type="PROSITE-ProRule" id="PRU00221"/>
    </source>
</evidence>
<dbReference type="Gene3D" id="3.40.50.300">
    <property type="entry name" value="P-loop containing nucleotide triphosphate hydrolases"/>
    <property type="match status" value="1"/>
</dbReference>
<proteinExistence type="predicted"/>
<sequence length="1265" mass="142954">TSHGRHHVAHKQETKTGADDTLWALLAGDVTLACPPSDKIVRIFLSSTFTDTRHERNELMKEVFPRLRSWCQGQGYQFQVVDMRWGVRDEATDDHRTTDLCLREIERCTQISTGPCFVTLVSHKYGYRVFPREIVATEFDLLMNAISSEPAKELLKKWFRLDGNAVPPTYILQPISSQYPDFLSNEEAARKQAANQWWRDNEIMHEALSQAAVACLSKERAHALKESVTETEIRHGLLASKNLLERGLWFYRHIDHMDDVTPGQLSSRFKDFKGSETQNKESRELLENLKKEMEDKLPPDKILTYDVIWNKERGIDPETDKSHRDYISRLCTDFEKKLMGEIETAIKTRDQGLHVNPLLEEVTQHTRFAQEKCSSFYGRQNALERVREYLKGMSQCVHVIHGKSGSGKTSIVAMAAREALAIQHHKGGVILRFLGTTPDSTTVSSLLSSIICQLTAVKNRDMTFSEEDIPASMKERTDMFHELLEETASADFPVTLLLDSLDQLDPADNARQLTWLPTELPAHVKVIVSTLPEEQYEAFPKLQAIYEGKKSSFYEVPTLGDSDVSGILDQWLAASKRQLTPGQRSLVLSAFKQCPLPLFLKLSFDTACRWRSFMSPSDTVLQATVRDSINVMFSELETMHGKTFVSRALGYLTVSRGGLTETELEDVLSCDDDVLNDVYTYWTPPVRRLPPLLLVRLKADLGQYLVDRGADGVRVFFWYHRQFIEAAEQRYCNDLDTRLALHTSLSHFFAGTWANGNPKPYTDKSGKAGQANRNVGQQPLKFDHSFNLRKLNNLPFHSGLAQQREMLKKDCLLNFAFLQTKLQACGVRALLDDFSAARKAFPRDEDLKMVAETLQLSQDALQYDPKQLPSQILCRIVSPRKSLEAFLQQCRNCDDVYLMPNKQLLTPPGGQLVHSLAEHTGDVTGLAMTSDGKFVITCSEDRSICVIDVVEGKRVRKMEKVGRDPAHVHLCCNDSIIVTDPDDYIVAYTLNTGVLAWKVESETTRPQICFCGPGRSVMVLLEGQDISLYSAKTGQKFAAIDVPGGFKKDFDGYEPATGSERYAVATCGSQEVVVVVDVVEKKFVTKRRMRRDIRVHDDSDFSVEGLAISGDEKYVICANADDNDVHFLDIRTLETVKIYKGKQADFSEKFRVTPDGLHLYHPNRRAVRVWDLQKAQSASCLLHNNSITEVVTVDMRTFVTIADDRLIRIWDISRGLSEGKTTALEFRDAVVVAEGEKETTAAGGKKDEGVEEDEQAKNKNKKKIR</sequence>
<dbReference type="AlphaFoldDB" id="A0ABD0JYX6"/>
<dbReference type="InterPro" id="IPR052752">
    <property type="entry name" value="NACHT-WD_repeat"/>
</dbReference>
<evidence type="ECO:0000313" key="8">
    <source>
        <dbReference type="EMBL" id="KAK7479964.1"/>
    </source>
</evidence>
<dbReference type="InterPro" id="IPR011047">
    <property type="entry name" value="Quinoprotein_ADH-like_sf"/>
</dbReference>
<dbReference type="SUPFAM" id="SSF52540">
    <property type="entry name" value="P-loop containing nucleoside triphosphate hydrolases"/>
    <property type="match status" value="1"/>
</dbReference>
<dbReference type="SMART" id="SM00320">
    <property type="entry name" value="WD40"/>
    <property type="match status" value="3"/>
</dbReference>
<comment type="caution">
    <text evidence="8">The sequence shown here is derived from an EMBL/GenBank/DDBJ whole genome shotgun (WGS) entry which is preliminary data.</text>
</comment>
<dbReference type="Pfam" id="PF13191">
    <property type="entry name" value="AAA_16"/>
    <property type="match status" value="1"/>
</dbReference>
<dbReference type="InterPro" id="IPR027417">
    <property type="entry name" value="P-loop_NTPase"/>
</dbReference>
<name>A0ABD0JYX6_9CAEN</name>
<dbReference type="Gene3D" id="1.25.40.370">
    <property type="match status" value="1"/>
</dbReference>
<dbReference type="Pfam" id="PF13271">
    <property type="entry name" value="DUF4062"/>
    <property type="match status" value="1"/>
</dbReference>
<dbReference type="PANTHER" id="PTHR19871">
    <property type="entry name" value="BETA TRANSDUCIN-RELATED PROTEIN"/>
    <property type="match status" value="1"/>
</dbReference>
<dbReference type="EMBL" id="JACVVK020000291">
    <property type="protein sequence ID" value="KAK7479964.1"/>
    <property type="molecule type" value="Genomic_DNA"/>
</dbReference>
<accession>A0ABD0JYX6</accession>
<dbReference type="Proteomes" id="UP001519460">
    <property type="component" value="Unassembled WGS sequence"/>
</dbReference>
<dbReference type="InterPro" id="IPR001680">
    <property type="entry name" value="WD40_rpt"/>
</dbReference>
<evidence type="ECO:0000313" key="9">
    <source>
        <dbReference type="Proteomes" id="UP001519460"/>
    </source>
</evidence>
<dbReference type="PROSITE" id="PS50082">
    <property type="entry name" value="WD_REPEATS_2"/>
    <property type="match status" value="1"/>
</dbReference>
<evidence type="ECO:0000259" key="5">
    <source>
        <dbReference type="Pfam" id="PF13191"/>
    </source>
</evidence>
<evidence type="ECO:0000259" key="7">
    <source>
        <dbReference type="Pfam" id="PF25469"/>
    </source>
</evidence>
<dbReference type="Pfam" id="PF25469">
    <property type="entry name" value="WHD_NWD1"/>
    <property type="match status" value="1"/>
</dbReference>
<dbReference type="SUPFAM" id="SSF50998">
    <property type="entry name" value="Quinoprotein alcohol dehydrogenase-like"/>
    <property type="match status" value="1"/>
</dbReference>
<feature type="region of interest" description="Disordered" evidence="4">
    <location>
        <begin position="1235"/>
        <end position="1265"/>
    </location>
</feature>
<dbReference type="Pfam" id="PF00400">
    <property type="entry name" value="WD40"/>
    <property type="match status" value="1"/>
</dbReference>
<feature type="non-terminal residue" evidence="8">
    <location>
        <position position="1"/>
    </location>
</feature>
<evidence type="ECO:0000259" key="6">
    <source>
        <dbReference type="Pfam" id="PF13271"/>
    </source>
</evidence>
<feature type="compositionally biased region" description="Basic and acidic residues" evidence="4">
    <location>
        <begin position="1235"/>
        <end position="1248"/>
    </location>
</feature>
<reference evidence="8 9" key="1">
    <citation type="journal article" date="2023" name="Sci. Data">
        <title>Genome assembly of the Korean intertidal mud-creeper Batillaria attramentaria.</title>
        <authorList>
            <person name="Patra A.K."/>
            <person name="Ho P.T."/>
            <person name="Jun S."/>
            <person name="Lee S.J."/>
            <person name="Kim Y."/>
            <person name="Won Y.J."/>
        </authorList>
    </citation>
    <scope>NUCLEOTIDE SEQUENCE [LARGE SCALE GENOMIC DNA]</scope>
    <source>
        <strain evidence="8">Wonlab-2016</strain>
    </source>
</reference>
<feature type="domain" description="DUF4062" evidence="6">
    <location>
        <begin position="42"/>
        <end position="134"/>
    </location>
</feature>